<dbReference type="InterPro" id="IPR025295">
    <property type="entry name" value="eCIS_core_dom"/>
</dbReference>
<organism evidence="3 4">
    <name type="scientific">Algoriphagus halophilus</name>
    <dbReference type="NCBI Taxonomy" id="226505"/>
    <lineage>
        <taxon>Bacteria</taxon>
        <taxon>Pseudomonadati</taxon>
        <taxon>Bacteroidota</taxon>
        <taxon>Cytophagia</taxon>
        <taxon>Cytophagales</taxon>
        <taxon>Cyclobacteriaceae</taxon>
        <taxon>Algoriphagus</taxon>
    </lineage>
</organism>
<evidence type="ECO:0000259" key="2">
    <source>
        <dbReference type="Pfam" id="PF13699"/>
    </source>
</evidence>
<protein>
    <recommendedName>
        <fullName evidence="2">eCIS core domain-containing protein</fullName>
    </recommendedName>
</protein>
<dbReference type="RefSeq" id="WP_143185778.1">
    <property type="nucleotide sequence ID" value="NZ_FSRC01000001.1"/>
</dbReference>
<dbReference type="Proteomes" id="UP000185221">
    <property type="component" value="Unassembled WGS sequence"/>
</dbReference>
<evidence type="ECO:0000256" key="1">
    <source>
        <dbReference type="SAM" id="MobiDB-lite"/>
    </source>
</evidence>
<dbReference type="Pfam" id="PF13699">
    <property type="entry name" value="eCIS_core"/>
    <property type="match status" value="1"/>
</dbReference>
<dbReference type="OrthoDB" id="292792at2"/>
<dbReference type="EMBL" id="FSRC01000001">
    <property type="protein sequence ID" value="SIN65378.1"/>
    <property type="molecule type" value="Genomic_DNA"/>
</dbReference>
<dbReference type="STRING" id="226505.SAMN05444394_0128"/>
<feature type="region of interest" description="Disordered" evidence="1">
    <location>
        <begin position="688"/>
        <end position="711"/>
    </location>
</feature>
<keyword evidence="4" id="KW-1185">Reference proteome</keyword>
<name>A0A1N6D3J6_9BACT</name>
<feature type="region of interest" description="Disordered" evidence="1">
    <location>
        <begin position="1"/>
        <end position="38"/>
    </location>
</feature>
<gene>
    <name evidence="3" type="ORF">SAMN05444394_0128</name>
</gene>
<proteinExistence type="predicted"/>
<feature type="region of interest" description="Disordered" evidence="1">
    <location>
        <begin position="76"/>
        <end position="96"/>
    </location>
</feature>
<reference evidence="4" key="1">
    <citation type="submission" date="2016-11" db="EMBL/GenBank/DDBJ databases">
        <authorList>
            <person name="Varghese N."/>
            <person name="Submissions S."/>
        </authorList>
    </citation>
    <scope>NUCLEOTIDE SEQUENCE [LARGE SCALE GENOMIC DNA]</scope>
    <source>
        <strain evidence="4">DSM 15292</strain>
    </source>
</reference>
<dbReference type="AlphaFoldDB" id="A0A1N6D3J6"/>
<sequence>MHRHADQTPKNPKATGRKATHSVEHAVSSQQSGVESAFPWVDNRSEAVAQRKLKKMANSSLQVQASGPLHRMEDTHFSTKSPPIQKKENKTGLPDSLKSGIENLSGFTMDDVRVHYNSSKPAQLQAHAYAQGTDIHLASGQEKHLPHEAWHVVQQKQGRVKPTMQMKEKVNINDDAGLEKEADEMGLKAFQNQAIVPNSSLQNTSFPKTTTQRYLIPENEVDGSFTSQVSREKEGGGKTFLNQLGTGAQLESKTSSKVRVAVTGKMAIEDSDKGARQAKFFYADSDILNEANQAMAKINSPISFEEGTQVITVQDQEGNDHQLSLIIPVKHAGTENQETGTNIKIPENCNEAACAITNLGGGGQNRFKGKYKPGSETINPPSGYLGLELVGRLASFLPAYLKVKEYEQSSGFSRFFQSEPIEEKKLMEITRDHSLDSRDKITGYQDGLSESKLTAKMEDMKDRIGGYYSNEFLNKPNSKEIIDQLGINESAAPDAGDAMAIFSIGKSIGDVSGDFSVMDYRTGKMINKPAPYHFATVIARSGADYITMENYVRRNEEADDHAPADLDPRYFFRMYGPEAQSFHSENVSRYPNAMTLAFNKPLQQVTQLKSNAPVQFNPEEESAREVLAYMPDGPGNLTSSSEEAKKRFHRATRLEQMLLKTNNSVDNSPENQDMKELARDALYRQEHMTEEEDNQMSVSSHVGKDNNLDQPINGEKYRGVLRKEKLDDIKELIEINKNFGNLIEIVWRDFVLKKTGGGSCDHISASTFLSLVEKGKEPVLISYEPQTDNEYEINPPNEKLNKHRSVLVQEGNLGKEVDPWFPKENKVNLFESAEDAKAKLINTTLIWQWRPDDKEFVTAVQNELEIRYQMLQKENELNDEGNAEAIKALWEIKKIEH</sequence>
<accession>A0A1N6D3J6</accession>
<evidence type="ECO:0000313" key="3">
    <source>
        <dbReference type="EMBL" id="SIN65378.1"/>
    </source>
</evidence>
<evidence type="ECO:0000313" key="4">
    <source>
        <dbReference type="Proteomes" id="UP000185221"/>
    </source>
</evidence>
<feature type="domain" description="eCIS core" evidence="2">
    <location>
        <begin position="93"/>
        <end position="158"/>
    </location>
</feature>